<dbReference type="SUPFAM" id="SSF53474">
    <property type="entry name" value="alpha/beta-Hydrolases"/>
    <property type="match status" value="1"/>
</dbReference>
<dbReference type="InterPro" id="IPR029058">
    <property type="entry name" value="AB_hydrolase_fold"/>
</dbReference>
<dbReference type="Gene3D" id="1.20.1440.110">
    <property type="entry name" value="acylaminoacyl peptidase"/>
    <property type="match status" value="1"/>
</dbReference>
<dbReference type="PANTHER" id="PTHR22946:SF12">
    <property type="entry name" value="CONIDIAL PIGMENT BIOSYNTHESIS PROTEIN AYG1 (AFU_ORTHOLOGUE AFUA_2G17550)"/>
    <property type="match status" value="1"/>
</dbReference>
<sequence length="409" mass="46061">MAPGYKPVGEYRPVGWMQWPDNPDYSFQFMRVLGAAQEGASTVSECFQVGTRIIPGDDESWYGEWTAMGHRNKKRAEEALAQNYVQTARDNWLRAANYFRSAEFFLHHDDPRRLELLDLIEGCSFEYLRRMEPAGEVIKVPYEDGAHLDAYFLRAPYALDRHPVVICFGGLDEFKDELLHEITRHAFARGLSLLLVDLPGQGATLRRQKLTVRVDTEVPVGACVDYLQSRPDVDPDRIALYGASLGGFYAPRAASFEHRLKAVVSDGAIWNLQRSVQSSNYDPTRIAVRHAHWVFGVPGYGTEEGLAALMKKFGELSLEGIQQQIRCPYLIAEGECDFAGFEFAVESYEYSKAHGQDVTFKVFTAEETGAAHCQIDNPTLGMEYICDWLADKLGVDQTALPALLLKPFR</sequence>
<dbReference type="InterPro" id="IPR050261">
    <property type="entry name" value="FrsA_esterase"/>
</dbReference>
<reference evidence="2 3" key="1">
    <citation type="submission" date="2018-05" db="EMBL/GenBank/DDBJ databases">
        <title>Complete Genome Sequence of the Nonylphenol-Degrading Bacterium Sphingobium amiense DSM 16289T.</title>
        <authorList>
            <person name="Ootsuka M."/>
            <person name="Nishizawa T."/>
            <person name="Ohta H."/>
        </authorList>
    </citation>
    <scope>NUCLEOTIDE SEQUENCE [LARGE SCALE GENOMIC DNA]</scope>
    <source>
        <strain evidence="2 3">DSM 16289</strain>
    </source>
</reference>
<protein>
    <submittedName>
        <fullName evidence="2">Alpha/beta hydrolase</fullName>
    </submittedName>
</protein>
<dbReference type="KEGG" id="sami:SAMIE_1026820"/>
<accession>A0A494W4N4</accession>
<name>A0A494W4N4_9SPHN</name>
<evidence type="ECO:0000313" key="2">
    <source>
        <dbReference type="EMBL" id="BBD99181.1"/>
    </source>
</evidence>
<dbReference type="Proteomes" id="UP000279959">
    <property type="component" value="Chromosome"/>
</dbReference>
<keyword evidence="1 2" id="KW-0378">Hydrolase</keyword>
<gene>
    <name evidence="2" type="ORF">SAMIE_1026820</name>
</gene>
<dbReference type="Gene3D" id="3.40.50.1820">
    <property type="entry name" value="alpha/beta hydrolase"/>
    <property type="match status" value="1"/>
</dbReference>
<evidence type="ECO:0000313" key="3">
    <source>
        <dbReference type="Proteomes" id="UP000279959"/>
    </source>
</evidence>
<keyword evidence="3" id="KW-1185">Reference proteome</keyword>
<dbReference type="InterPro" id="IPR010520">
    <property type="entry name" value="FrsA-like"/>
</dbReference>
<dbReference type="Pfam" id="PF06500">
    <property type="entry name" value="FrsA-like"/>
    <property type="match status" value="1"/>
</dbReference>
<proteinExistence type="predicted"/>
<dbReference type="AlphaFoldDB" id="A0A494W4N4"/>
<dbReference type="EMBL" id="AP018664">
    <property type="protein sequence ID" value="BBD99181.1"/>
    <property type="molecule type" value="Genomic_DNA"/>
</dbReference>
<dbReference type="PANTHER" id="PTHR22946">
    <property type="entry name" value="DIENELACTONE HYDROLASE DOMAIN-CONTAINING PROTEIN-RELATED"/>
    <property type="match status" value="1"/>
</dbReference>
<organism evidence="2 3">
    <name type="scientific">Sphingobium amiense</name>
    <dbReference type="NCBI Taxonomy" id="135719"/>
    <lineage>
        <taxon>Bacteria</taxon>
        <taxon>Pseudomonadati</taxon>
        <taxon>Pseudomonadota</taxon>
        <taxon>Alphaproteobacteria</taxon>
        <taxon>Sphingomonadales</taxon>
        <taxon>Sphingomonadaceae</taxon>
        <taxon>Sphingobium</taxon>
    </lineage>
</organism>
<dbReference type="GO" id="GO:0016787">
    <property type="term" value="F:hydrolase activity"/>
    <property type="evidence" value="ECO:0007669"/>
    <property type="project" value="UniProtKB-KW"/>
</dbReference>
<evidence type="ECO:0000256" key="1">
    <source>
        <dbReference type="ARBA" id="ARBA00022801"/>
    </source>
</evidence>